<organism evidence="1 2">
    <name type="scientific">Puccinia sorghi</name>
    <dbReference type="NCBI Taxonomy" id="27349"/>
    <lineage>
        <taxon>Eukaryota</taxon>
        <taxon>Fungi</taxon>
        <taxon>Dikarya</taxon>
        <taxon>Basidiomycota</taxon>
        <taxon>Pucciniomycotina</taxon>
        <taxon>Pucciniomycetes</taxon>
        <taxon>Pucciniales</taxon>
        <taxon>Pucciniaceae</taxon>
        <taxon>Puccinia</taxon>
    </lineage>
</organism>
<dbReference type="VEuPathDB" id="FungiDB:VP01_9048g1"/>
<gene>
    <name evidence="1" type="ORF">VP01_9048g1</name>
</gene>
<sequence length="115" mass="13241">SFEMAKLDLLASQEHIGKKYDLITHCVLSRRRIEEIEWLAIFFKYIGGNQFDRAVFWCDQSSGVVVNGKLAIFNQDDFSVLHACRNLMFATLRLNGWRCNQCSQVAARHCAIQTL</sequence>
<evidence type="ECO:0000313" key="2">
    <source>
        <dbReference type="Proteomes" id="UP000037035"/>
    </source>
</evidence>
<dbReference type="EMBL" id="LAVV01014658">
    <property type="protein sequence ID" value="KNZ44549.1"/>
    <property type="molecule type" value="Genomic_DNA"/>
</dbReference>
<protein>
    <submittedName>
        <fullName evidence="1">Uncharacterized protein</fullName>
    </submittedName>
</protein>
<dbReference type="AlphaFoldDB" id="A0A0L6U7Q0"/>
<proteinExistence type="predicted"/>
<dbReference type="OrthoDB" id="10543169at2759"/>
<feature type="non-terminal residue" evidence="1">
    <location>
        <position position="1"/>
    </location>
</feature>
<accession>A0A0L6U7Q0</accession>
<reference evidence="1 2" key="1">
    <citation type="submission" date="2015-08" db="EMBL/GenBank/DDBJ databases">
        <title>Next Generation Sequencing and Analysis of the Genome of Puccinia sorghi L Schw, the Causal Agent of Maize Common Rust.</title>
        <authorList>
            <person name="Rochi L."/>
            <person name="Burguener G."/>
            <person name="Darino M."/>
            <person name="Turjanski A."/>
            <person name="Kreff E."/>
            <person name="Dieguez M.J."/>
            <person name="Sacco F."/>
        </authorList>
    </citation>
    <scope>NUCLEOTIDE SEQUENCE [LARGE SCALE GENOMIC DNA]</scope>
    <source>
        <strain evidence="1 2">RO10H11247</strain>
    </source>
</reference>
<comment type="caution">
    <text evidence="1">The sequence shown here is derived from an EMBL/GenBank/DDBJ whole genome shotgun (WGS) entry which is preliminary data.</text>
</comment>
<name>A0A0L6U7Q0_9BASI</name>
<keyword evidence="2" id="KW-1185">Reference proteome</keyword>
<evidence type="ECO:0000313" key="1">
    <source>
        <dbReference type="EMBL" id="KNZ44549.1"/>
    </source>
</evidence>
<dbReference type="Proteomes" id="UP000037035">
    <property type="component" value="Unassembled WGS sequence"/>
</dbReference>